<name>A0ABR7HW73_9FIRM</name>
<reference evidence="1 2" key="1">
    <citation type="submission" date="2020-08" db="EMBL/GenBank/DDBJ databases">
        <title>Genome public.</title>
        <authorList>
            <person name="Liu C."/>
            <person name="Sun Q."/>
        </authorList>
    </citation>
    <scope>NUCLEOTIDE SEQUENCE [LARGE SCALE GENOMIC DNA]</scope>
    <source>
        <strain evidence="1 2">New-38</strain>
    </source>
</reference>
<dbReference type="EMBL" id="JACOPR010000009">
    <property type="protein sequence ID" value="MBC5731731.1"/>
    <property type="molecule type" value="Genomic_DNA"/>
</dbReference>
<dbReference type="InterPro" id="IPR007325">
    <property type="entry name" value="KFase/CYL"/>
</dbReference>
<gene>
    <name evidence="1" type="ORF">H8S34_12970</name>
</gene>
<evidence type="ECO:0000313" key="1">
    <source>
        <dbReference type="EMBL" id="MBC5731731.1"/>
    </source>
</evidence>
<dbReference type="PANTHER" id="PTHR31118:SF32">
    <property type="entry name" value="KYNURENINE FORMAMIDASE"/>
    <property type="match status" value="1"/>
</dbReference>
<comment type="caution">
    <text evidence="1">The sequence shown here is derived from an EMBL/GenBank/DDBJ whole genome shotgun (WGS) entry which is preliminary data.</text>
</comment>
<dbReference type="InterPro" id="IPR037175">
    <property type="entry name" value="KFase_sf"/>
</dbReference>
<dbReference type="RefSeq" id="WP_101692131.1">
    <property type="nucleotide sequence ID" value="NZ_JACOPR010000009.1"/>
</dbReference>
<dbReference type="Proteomes" id="UP000660021">
    <property type="component" value="Unassembled WGS sequence"/>
</dbReference>
<keyword evidence="2" id="KW-1185">Reference proteome</keyword>
<protein>
    <submittedName>
        <fullName evidence="1">Cyclase family protein</fullName>
    </submittedName>
</protein>
<evidence type="ECO:0000313" key="2">
    <source>
        <dbReference type="Proteomes" id="UP000660021"/>
    </source>
</evidence>
<accession>A0ABR7HW73</accession>
<dbReference type="SUPFAM" id="SSF102198">
    <property type="entry name" value="Putative cyclase"/>
    <property type="match status" value="1"/>
</dbReference>
<organism evidence="1 2">
    <name type="scientific">Pseudoflavonifractor hominis</name>
    <dbReference type="NCBI Taxonomy" id="2763059"/>
    <lineage>
        <taxon>Bacteria</taxon>
        <taxon>Bacillati</taxon>
        <taxon>Bacillota</taxon>
        <taxon>Clostridia</taxon>
        <taxon>Eubacteriales</taxon>
        <taxon>Oscillospiraceae</taxon>
        <taxon>Pseudoflavonifractor</taxon>
    </lineage>
</organism>
<proteinExistence type="predicted"/>
<dbReference type="Pfam" id="PF04199">
    <property type="entry name" value="Cyclase"/>
    <property type="match status" value="1"/>
</dbReference>
<sequence>MIPKVKKIIDLTQPIFHACPGWPTYKLTNVNMEGFWARDGFNAERVDMNTHTGTHLDAPYHFFPDGTTVEKMPLESFQGRGVVVDLRNIGRMPILASDLEPYADKIQKDDVVLLYTGWAQKRSMSKEYLFEWPYITKEAAEWLAQKEIRCVCIDGLSAGGWPEGTGAPPHIVLLGAGIVIIEEVYMDERLFEEDEWYITGYPLKLQGMGGSPCRVVATVFE</sequence>
<dbReference type="Gene3D" id="3.50.30.50">
    <property type="entry name" value="Putative cyclase"/>
    <property type="match status" value="1"/>
</dbReference>
<dbReference type="PANTHER" id="PTHR31118">
    <property type="entry name" value="CYCLASE-LIKE PROTEIN 2"/>
    <property type="match status" value="1"/>
</dbReference>